<dbReference type="Proteomes" id="UP000815325">
    <property type="component" value="Unassembled WGS sequence"/>
</dbReference>
<dbReference type="SUPFAM" id="SSF100920">
    <property type="entry name" value="Heat shock protein 70kD (HSP70), peptide-binding domain"/>
    <property type="match status" value="1"/>
</dbReference>
<evidence type="ECO:0000256" key="2">
    <source>
        <dbReference type="ARBA" id="ARBA00022840"/>
    </source>
</evidence>
<proteinExistence type="predicted"/>
<sequence length="392" mass="43171">MASLGATGSGIYAPFSSTKRSACSLNMHDTAASHFDPSPEGPFEASPEDTQSRWKSREIKLKNKLGMDLPPSTYRDHYPPKGPLPQEELPDETSGGPSSAPFDAKSTYNVEFPGKPFMPRPVEPLHYKHRPAPWLLDATTNQAHYKVPPISSVSTASPARQATLPPAQIPNTWETTHRRTFVPKEPPGRMPVGAPGPRPKVPWINDGTTYDNSFEPKEISLPPNAAPELGSTVPFSGTTEYKDQYQPKEGYPLMPPLTGYLPKNGLQLPMPRRSLGVQFWHKGVPDRYAVLIPRTLGIPCSAKRIFTTLHDNQDQASIHILYGDDPVATNNQLLGQFDIQNIPPAPKDVPQIEVTFSLDKNAVLTVTARDLDSARQKQWVQRGDICVLAGPH</sequence>
<organism evidence="4 5">
    <name type="scientific">Dunaliella salina</name>
    <name type="common">Green alga</name>
    <name type="synonym">Protococcus salinus</name>
    <dbReference type="NCBI Taxonomy" id="3046"/>
    <lineage>
        <taxon>Eukaryota</taxon>
        <taxon>Viridiplantae</taxon>
        <taxon>Chlorophyta</taxon>
        <taxon>core chlorophytes</taxon>
        <taxon>Chlorophyceae</taxon>
        <taxon>CS clade</taxon>
        <taxon>Chlamydomonadales</taxon>
        <taxon>Dunaliellaceae</taxon>
        <taxon>Dunaliella</taxon>
    </lineage>
</organism>
<feature type="compositionally biased region" description="Pro residues" evidence="3">
    <location>
        <begin position="184"/>
        <end position="200"/>
    </location>
</feature>
<feature type="region of interest" description="Disordered" evidence="3">
    <location>
        <begin position="181"/>
        <end position="204"/>
    </location>
</feature>
<keyword evidence="5" id="KW-1185">Reference proteome</keyword>
<evidence type="ECO:0000313" key="4">
    <source>
        <dbReference type="EMBL" id="KAF5839675.1"/>
    </source>
</evidence>
<dbReference type="Pfam" id="PF00012">
    <property type="entry name" value="HSP70"/>
    <property type="match status" value="1"/>
</dbReference>
<accession>A0ABQ7GYJ4</accession>
<dbReference type="InterPro" id="IPR029047">
    <property type="entry name" value="HSP70_peptide-bd_sf"/>
</dbReference>
<gene>
    <name evidence="4" type="ORF">DUNSADRAFT_226</name>
</gene>
<comment type="caution">
    <text evidence="4">The sequence shown here is derived from an EMBL/GenBank/DDBJ whole genome shotgun (WGS) entry which is preliminary data.</text>
</comment>
<evidence type="ECO:0000256" key="1">
    <source>
        <dbReference type="ARBA" id="ARBA00022741"/>
    </source>
</evidence>
<evidence type="ECO:0000256" key="3">
    <source>
        <dbReference type="SAM" id="MobiDB-lite"/>
    </source>
</evidence>
<dbReference type="EMBL" id="MU069536">
    <property type="protein sequence ID" value="KAF5839675.1"/>
    <property type="molecule type" value="Genomic_DNA"/>
</dbReference>
<dbReference type="InterPro" id="IPR013126">
    <property type="entry name" value="Hsp_70_fam"/>
</dbReference>
<keyword evidence="1" id="KW-0547">Nucleotide-binding</keyword>
<evidence type="ECO:0000313" key="5">
    <source>
        <dbReference type="Proteomes" id="UP000815325"/>
    </source>
</evidence>
<protein>
    <recommendedName>
        <fullName evidence="6">Encoded protein</fullName>
    </recommendedName>
</protein>
<feature type="compositionally biased region" description="Basic and acidic residues" evidence="3">
    <location>
        <begin position="50"/>
        <end position="61"/>
    </location>
</feature>
<evidence type="ECO:0008006" key="6">
    <source>
        <dbReference type="Google" id="ProtNLM"/>
    </source>
</evidence>
<keyword evidence="2" id="KW-0067">ATP-binding</keyword>
<feature type="region of interest" description="Disordered" evidence="3">
    <location>
        <begin position="30"/>
        <end position="104"/>
    </location>
</feature>
<dbReference type="PANTHER" id="PTHR19375">
    <property type="entry name" value="HEAT SHOCK PROTEIN 70KDA"/>
    <property type="match status" value="1"/>
</dbReference>
<dbReference type="Gene3D" id="2.60.34.10">
    <property type="entry name" value="Substrate Binding Domain Of DNAk, Chain A, domain 1"/>
    <property type="match status" value="1"/>
</dbReference>
<reference evidence="4" key="1">
    <citation type="submission" date="2017-08" db="EMBL/GenBank/DDBJ databases">
        <authorList>
            <person name="Polle J.E."/>
            <person name="Barry K."/>
            <person name="Cushman J."/>
            <person name="Schmutz J."/>
            <person name="Tran D."/>
            <person name="Hathwaick L.T."/>
            <person name="Yim W.C."/>
            <person name="Jenkins J."/>
            <person name="Mckie-Krisberg Z.M."/>
            <person name="Prochnik S."/>
            <person name="Lindquist E."/>
            <person name="Dockter R.B."/>
            <person name="Adam C."/>
            <person name="Molina H."/>
            <person name="Bunkerborg J."/>
            <person name="Jin E."/>
            <person name="Buchheim M."/>
            <person name="Magnuson J."/>
        </authorList>
    </citation>
    <scope>NUCLEOTIDE SEQUENCE</scope>
    <source>
        <strain evidence="4">CCAP 19/18</strain>
    </source>
</reference>
<name>A0ABQ7GYJ4_DUNSA</name>